<organism evidence="2 3">
    <name type="scientific">Datura stramonium</name>
    <name type="common">Jimsonweed</name>
    <name type="synonym">Common thornapple</name>
    <dbReference type="NCBI Taxonomy" id="4076"/>
    <lineage>
        <taxon>Eukaryota</taxon>
        <taxon>Viridiplantae</taxon>
        <taxon>Streptophyta</taxon>
        <taxon>Embryophyta</taxon>
        <taxon>Tracheophyta</taxon>
        <taxon>Spermatophyta</taxon>
        <taxon>Magnoliopsida</taxon>
        <taxon>eudicotyledons</taxon>
        <taxon>Gunneridae</taxon>
        <taxon>Pentapetalae</taxon>
        <taxon>asterids</taxon>
        <taxon>lamiids</taxon>
        <taxon>Solanales</taxon>
        <taxon>Solanaceae</taxon>
        <taxon>Solanoideae</taxon>
        <taxon>Datureae</taxon>
        <taxon>Datura</taxon>
    </lineage>
</organism>
<dbReference type="EMBL" id="JACEIK010004160">
    <property type="protein sequence ID" value="MCD9644462.1"/>
    <property type="molecule type" value="Genomic_DNA"/>
</dbReference>
<evidence type="ECO:0000256" key="1">
    <source>
        <dbReference type="SAM" id="MobiDB-lite"/>
    </source>
</evidence>
<gene>
    <name evidence="2" type="ORF">HAX54_032680</name>
</gene>
<feature type="compositionally biased region" description="Basic and acidic residues" evidence="1">
    <location>
        <begin position="1"/>
        <end position="11"/>
    </location>
</feature>
<keyword evidence="3" id="KW-1185">Reference proteome</keyword>
<accession>A0ABS8VC42</accession>
<sequence length="76" mass="8365">MRDERAGDWREHRGRIRGGKSGSRHSADGESSRLRRSERIEATDESIEGGLEEVNRAVGTRQTASRAGSGGQRTEV</sequence>
<feature type="compositionally biased region" description="Basic and acidic residues" evidence="1">
    <location>
        <begin position="25"/>
        <end position="42"/>
    </location>
</feature>
<reference evidence="2 3" key="1">
    <citation type="journal article" date="2021" name="BMC Genomics">
        <title>Datura genome reveals duplications of psychoactive alkaloid biosynthetic genes and high mutation rate following tissue culture.</title>
        <authorList>
            <person name="Rajewski A."/>
            <person name="Carter-House D."/>
            <person name="Stajich J."/>
            <person name="Litt A."/>
        </authorList>
    </citation>
    <scope>NUCLEOTIDE SEQUENCE [LARGE SCALE GENOMIC DNA]</scope>
    <source>
        <strain evidence="2">AR-01</strain>
    </source>
</reference>
<protein>
    <submittedName>
        <fullName evidence="2">Uncharacterized protein</fullName>
    </submittedName>
</protein>
<dbReference type="Proteomes" id="UP000823775">
    <property type="component" value="Unassembled WGS sequence"/>
</dbReference>
<evidence type="ECO:0000313" key="3">
    <source>
        <dbReference type="Proteomes" id="UP000823775"/>
    </source>
</evidence>
<feature type="region of interest" description="Disordered" evidence="1">
    <location>
        <begin position="1"/>
        <end position="76"/>
    </location>
</feature>
<proteinExistence type="predicted"/>
<name>A0ABS8VC42_DATST</name>
<comment type="caution">
    <text evidence="2">The sequence shown here is derived from an EMBL/GenBank/DDBJ whole genome shotgun (WGS) entry which is preliminary data.</text>
</comment>
<evidence type="ECO:0000313" key="2">
    <source>
        <dbReference type="EMBL" id="MCD9644462.1"/>
    </source>
</evidence>